<sequence>MVDITIYIEGAGNINDPAALTTDNSAVFRENFYKLFSQQLFPTKFNLMIRPFGSVTQARKRLEYIEKQGVNAVLLIDLDGPKEKRDERLQHYEPFDTEKVFFMIQEMEAWILSQPDKIEEFGANEGLIRKKNGQDINKNSLLKGKHPEQLSRPSGKLATIFKQYFDVVKVRRNKERKTGKQYSKTKDGPELIGLLELNRLMKCFDEAERLVSYVKRQSEIKSDSR</sequence>
<dbReference type="InterPro" id="IPR025455">
    <property type="entry name" value="DUF4276"/>
</dbReference>
<gene>
    <name evidence="1" type="ORF">Q3M24_17255</name>
</gene>
<name>A0AAU8LSZ6_9BACT</name>
<organism evidence="1">
    <name type="scientific">Candidatus Electrothrix aestuarii</name>
    <dbReference type="NCBI Taxonomy" id="3062594"/>
    <lineage>
        <taxon>Bacteria</taxon>
        <taxon>Pseudomonadati</taxon>
        <taxon>Thermodesulfobacteriota</taxon>
        <taxon>Desulfobulbia</taxon>
        <taxon>Desulfobulbales</taxon>
        <taxon>Desulfobulbaceae</taxon>
        <taxon>Candidatus Electrothrix</taxon>
    </lineage>
</organism>
<dbReference type="Pfam" id="PF14103">
    <property type="entry name" value="DUF4276"/>
    <property type="match status" value="1"/>
</dbReference>
<proteinExistence type="predicted"/>
<evidence type="ECO:0000313" key="1">
    <source>
        <dbReference type="EMBL" id="XCN72040.1"/>
    </source>
</evidence>
<dbReference type="AlphaFoldDB" id="A0AAU8LSZ6"/>
<reference evidence="1" key="1">
    <citation type="journal article" date="2024" name="Syst. Appl. Microbiol.">
        <title>First single-strain enrichments of Electrothrix cable bacteria, description of E. aestuarii sp. nov. and E. rattekaaiensis sp. nov., and proposal of a cable bacteria taxonomy following the rules of the SeqCode.</title>
        <authorList>
            <person name="Plum-Jensen L.E."/>
            <person name="Schramm A."/>
            <person name="Marshall I.P.G."/>
        </authorList>
    </citation>
    <scope>NUCLEOTIDE SEQUENCE</scope>
    <source>
        <strain evidence="1">Rat1</strain>
    </source>
</reference>
<dbReference type="EMBL" id="CP159373">
    <property type="protein sequence ID" value="XCN72040.1"/>
    <property type="molecule type" value="Genomic_DNA"/>
</dbReference>
<reference evidence="1" key="2">
    <citation type="submission" date="2024-06" db="EMBL/GenBank/DDBJ databases">
        <authorList>
            <person name="Plum-Jensen L.E."/>
            <person name="Schramm A."/>
            <person name="Marshall I.P.G."/>
        </authorList>
    </citation>
    <scope>NUCLEOTIDE SEQUENCE</scope>
    <source>
        <strain evidence="1">Rat1</strain>
    </source>
</reference>
<dbReference type="KEGG" id="eaj:Q3M24_17255"/>
<accession>A0AAU8LSZ6</accession>
<protein>
    <submittedName>
        <fullName evidence="1">DUF4276 family protein</fullName>
    </submittedName>
</protein>